<keyword evidence="4" id="KW-1185">Reference proteome</keyword>
<accession>R7TBR7</accession>
<reference evidence="2 4" key="2">
    <citation type="journal article" date="2013" name="Nature">
        <title>Insights into bilaterian evolution from three spiralian genomes.</title>
        <authorList>
            <person name="Simakov O."/>
            <person name="Marletaz F."/>
            <person name="Cho S.J."/>
            <person name="Edsinger-Gonzales E."/>
            <person name="Havlak P."/>
            <person name="Hellsten U."/>
            <person name="Kuo D.H."/>
            <person name="Larsson T."/>
            <person name="Lv J."/>
            <person name="Arendt D."/>
            <person name="Savage R."/>
            <person name="Osoegawa K."/>
            <person name="de Jong P."/>
            <person name="Grimwood J."/>
            <person name="Chapman J.A."/>
            <person name="Shapiro H."/>
            <person name="Aerts A."/>
            <person name="Otillar R.P."/>
            <person name="Terry A.Y."/>
            <person name="Boore J.L."/>
            <person name="Grigoriev I.V."/>
            <person name="Lindberg D.R."/>
            <person name="Seaver E.C."/>
            <person name="Weisblat D.A."/>
            <person name="Putnam N.H."/>
            <person name="Rokhsar D.S."/>
        </authorList>
    </citation>
    <scope>NUCLEOTIDE SEQUENCE</scope>
    <source>
        <strain evidence="2 4">I ESC-2004</strain>
    </source>
</reference>
<feature type="non-terminal residue" evidence="2">
    <location>
        <position position="1"/>
    </location>
</feature>
<dbReference type="Proteomes" id="UP000014760">
    <property type="component" value="Unassembled WGS sequence"/>
</dbReference>
<protein>
    <submittedName>
        <fullName evidence="2 3">Uncharacterized protein</fullName>
    </submittedName>
</protein>
<dbReference type="EMBL" id="AMQN01015110">
    <property type="status" value="NOT_ANNOTATED_CDS"/>
    <property type="molecule type" value="Genomic_DNA"/>
</dbReference>
<organism evidence="2">
    <name type="scientific">Capitella teleta</name>
    <name type="common">Polychaete worm</name>
    <dbReference type="NCBI Taxonomy" id="283909"/>
    <lineage>
        <taxon>Eukaryota</taxon>
        <taxon>Metazoa</taxon>
        <taxon>Spiralia</taxon>
        <taxon>Lophotrochozoa</taxon>
        <taxon>Annelida</taxon>
        <taxon>Polychaeta</taxon>
        <taxon>Sedentaria</taxon>
        <taxon>Scolecida</taxon>
        <taxon>Capitellidae</taxon>
        <taxon>Capitella</taxon>
    </lineage>
</organism>
<evidence type="ECO:0000313" key="2">
    <source>
        <dbReference type="EMBL" id="ELT88932.1"/>
    </source>
</evidence>
<feature type="region of interest" description="Disordered" evidence="1">
    <location>
        <begin position="38"/>
        <end position="77"/>
    </location>
</feature>
<feature type="compositionally biased region" description="Polar residues" evidence="1">
    <location>
        <begin position="64"/>
        <end position="77"/>
    </location>
</feature>
<evidence type="ECO:0000256" key="1">
    <source>
        <dbReference type="SAM" id="MobiDB-lite"/>
    </source>
</evidence>
<dbReference type="EMBL" id="KB311612">
    <property type="protein sequence ID" value="ELT88932.1"/>
    <property type="molecule type" value="Genomic_DNA"/>
</dbReference>
<reference evidence="3" key="3">
    <citation type="submission" date="2015-06" db="UniProtKB">
        <authorList>
            <consortium name="EnsemblMetazoa"/>
        </authorList>
    </citation>
    <scope>IDENTIFICATION</scope>
</reference>
<dbReference type="AlphaFoldDB" id="R7TBR7"/>
<name>R7TBR7_CAPTE</name>
<evidence type="ECO:0000313" key="4">
    <source>
        <dbReference type="Proteomes" id="UP000014760"/>
    </source>
</evidence>
<feature type="compositionally biased region" description="Basic residues" evidence="1">
    <location>
        <begin position="40"/>
        <end position="63"/>
    </location>
</feature>
<sequence length="77" mass="9103">NYRPISLLPSISKTLEKIILKQIDSHFTGNNLYFNSQYGFRKKKKKTKKQKKKQTNKQRKKQTLHVQNIPSSNLLTD</sequence>
<dbReference type="OrthoDB" id="419189at2759"/>
<gene>
    <name evidence="2" type="ORF">CAPTEDRAFT_142332</name>
</gene>
<dbReference type="HOGENOM" id="CLU_2645016_0_0_1"/>
<reference evidence="4" key="1">
    <citation type="submission" date="2012-12" db="EMBL/GenBank/DDBJ databases">
        <authorList>
            <person name="Hellsten U."/>
            <person name="Grimwood J."/>
            <person name="Chapman J.A."/>
            <person name="Shapiro H."/>
            <person name="Aerts A."/>
            <person name="Otillar R.P."/>
            <person name="Terry A.Y."/>
            <person name="Boore J.L."/>
            <person name="Simakov O."/>
            <person name="Marletaz F."/>
            <person name="Cho S.-J."/>
            <person name="Edsinger-Gonzales E."/>
            <person name="Havlak P."/>
            <person name="Kuo D.-H."/>
            <person name="Larsson T."/>
            <person name="Lv J."/>
            <person name="Arendt D."/>
            <person name="Savage R."/>
            <person name="Osoegawa K."/>
            <person name="de Jong P."/>
            <person name="Lindberg D.R."/>
            <person name="Seaver E.C."/>
            <person name="Weisblat D.A."/>
            <person name="Putnam N.H."/>
            <person name="Grigoriev I.V."/>
            <person name="Rokhsar D.S."/>
        </authorList>
    </citation>
    <scope>NUCLEOTIDE SEQUENCE</scope>
    <source>
        <strain evidence="4">I ESC-2004</strain>
    </source>
</reference>
<dbReference type="EnsemblMetazoa" id="CapteT142332">
    <property type="protein sequence ID" value="CapteP142332"/>
    <property type="gene ID" value="CapteG142332"/>
</dbReference>
<evidence type="ECO:0000313" key="3">
    <source>
        <dbReference type="EnsemblMetazoa" id="CapteP142332"/>
    </source>
</evidence>
<proteinExistence type="predicted"/>